<dbReference type="GO" id="GO:0019843">
    <property type="term" value="F:rRNA binding"/>
    <property type="evidence" value="ECO:0007669"/>
    <property type="project" value="UniProtKB-UniRule"/>
</dbReference>
<dbReference type="AlphaFoldDB" id="A0A5D3WFU4"/>
<dbReference type="NCBIfam" id="TIGR01169">
    <property type="entry name" value="rplA_bact"/>
    <property type="match status" value="1"/>
</dbReference>
<evidence type="ECO:0000313" key="13">
    <source>
        <dbReference type="Proteomes" id="UP000324159"/>
    </source>
</evidence>
<dbReference type="PANTHER" id="PTHR36427:SF3">
    <property type="entry name" value="LARGE RIBOSOMAL SUBUNIT PROTEIN UL1M"/>
    <property type="match status" value="1"/>
</dbReference>
<gene>
    <name evidence="10" type="primary">rplA</name>
    <name evidence="12" type="ORF">EDC39_1219</name>
</gene>
<keyword evidence="13" id="KW-1185">Reference proteome</keyword>
<reference evidence="12 13" key="1">
    <citation type="submission" date="2019-07" db="EMBL/GenBank/DDBJ databases">
        <title>Genomic Encyclopedia of Type Strains, Phase IV (KMG-IV): sequencing the most valuable type-strain genomes for metagenomic binning, comparative biology and taxonomic classification.</title>
        <authorList>
            <person name="Goeker M."/>
        </authorList>
    </citation>
    <scope>NUCLEOTIDE SEQUENCE [LARGE SCALE GENOMIC DNA]</scope>
    <source>
        <strain evidence="12 13">SS015</strain>
    </source>
</reference>
<accession>A0A5D3WFU4</accession>
<dbReference type="InterPro" id="IPR002143">
    <property type="entry name" value="Ribosomal_uL1"/>
</dbReference>
<keyword evidence="6 10" id="KW-0694">RNA-binding</keyword>
<dbReference type="GO" id="GO:0006412">
    <property type="term" value="P:translation"/>
    <property type="evidence" value="ECO:0007669"/>
    <property type="project" value="UniProtKB-UniRule"/>
</dbReference>
<evidence type="ECO:0000256" key="2">
    <source>
        <dbReference type="ARBA" id="ARBA00022491"/>
    </source>
</evidence>
<dbReference type="RefSeq" id="WP_148897193.1">
    <property type="nucleotide sequence ID" value="NZ_VNIB01000021.1"/>
</dbReference>
<keyword evidence="8 10" id="KW-0687">Ribonucleoprotein</keyword>
<dbReference type="HAMAP" id="MF_01318_B">
    <property type="entry name" value="Ribosomal_uL1_B"/>
    <property type="match status" value="1"/>
</dbReference>
<comment type="function">
    <text evidence="10">Binds directly to 23S rRNA. The L1 stalk is quite mobile in the ribosome, and is involved in E site tRNA release.</text>
</comment>
<evidence type="ECO:0000256" key="10">
    <source>
        <dbReference type="HAMAP-Rule" id="MF_01318"/>
    </source>
</evidence>
<dbReference type="GO" id="GO:0000049">
    <property type="term" value="F:tRNA binding"/>
    <property type="evidence" value="ECO:0007669"/>
    <property type="project" value="UniProtKB-KW"/>
</dbReference>
<dbReference type="GO" id="GO:0003735">
    <property type="term" value="F:structural constituent of ribosome"/>
    <property type="evidence" value="ECO:0007669"/>
    <property type="project" value="InterPro"/>
</dbReference>
<evidence type="ECO:0000256" key="11">
    <source>
        <dbReference type="RuleBase" id="RU000659"/>
    </source>
</evidence>
<dbReference type="PROSITE" id="PS01199">
    <property type="entry name" value="RIBOSOMAL_L1"/>
    <property type="match status" value="1"/>
</dbReference>
<evidence type="ECO:0000256" key="5">
    <source>
        <dbReference type="ARBA" id="ARBA00022845"/>
    </source>
</evidence>
<comment type="subunit">
    <text evidence="10">Part of the 50S ribosomal subunit.</text>
</comment>
<dbReference type="InterPro" id="IPR023673">
    <property type="entry name" value="Ribosomal_uL1_CS"/>
</dbReference>
<evidence type="ECO:0000256" key="7">
    <source>
        <dbReference type="ARBA" id="ARBA00022980"/>
    </source>
</evidence>
<dbReference type="FunFam" id="3.40.50.790:FF:000001">
    <property type="entry name" value="50S ribosomal protein L1"/>
    <property type="match status" value="1"/>
</dbReference>
<evidence type="ECO:0000256" key="9">
    <source>
        <dbReference type="ARBA" id="ARBA00035241"/>
    </source>
</evidence>
<keyword evidence="4 10" id="KW-0699">rRNA-binding</keyword>
<dbReference type="GO" id="GO:0006417">
    <property type="term" value="P:regulation of translation"/>
    <property type="evidence" value="ECO:0007669"/>
    <property type="project" value="UniProtKB-KW"/>
</dbReference>
<dbReference type="Gene3D" id="3.30.190.20">
    <property type="match status" value="1"/>
</dbReference>
<dbReference type="SUPFAM" id="SSF56808">
    <property type="entry name" value="Ribosomal protein L1"/>
    <property type="match status" value="1"/>
</dbReference>
<dbReference type="Proteomes" id="UP000324159">
    <property type="component" value="Unassembled WGS sequence"/>
</dbReference>
<comment type="similarity">
    <text evidence="1 10 11">Belongs to the universal ribosomal protein uL1 family.</text>
</comment>
<dbReference type="Pfam" id="PF00687">
    <property type="entry name" value="Ribosomal_L1"/>
    <property type="match status" value="1"/>
</dbReference>
<evidence type="ECO:0000313" key="12">
    <source>
        <dbReference type="EMBL" id="TYO95227.1"/>
    </source>
</evidence>
<keyword evidence="7 10" id="KW-0689">Ribosomal protein</keyword>
<evidence type="ECO:0000256" key="6">
    <source>
        <dbReference type="ARBA" id="ARBA00022884"/>
    </source>
</evidence>
<keyword evidence="3 10" id="KW-0820">tRNA-binding</keyword>
<name>A0A5D3WFU4_9BACT</name>
<sequence>MAVGKKHKEAKAKVDRSRLYQLDEALQLLKETAHANFDETVDLAVRLGVDPRKADQMVRGAVVLPNGLGKSVRVVVFAKGEKAQEATAAGADFVGAEDLVEKIKGGWFDFDTAIATPDMMGTVGKIGKLLGPRGLMPNPKVGTVTFDVGRAVQEAKSGKIEYRVEKAGIVHAPVGKVSFDADKLQGNILALMDALIKAKPSAAKGTYLKKVSISSTMGPGINLDIPALQALVK</sequence>
<evidence type="ECO:0000256" key="1">
    <source>
        <dbReference type="ARBA" id="ARBA00010531"/>
    </source>
</evidence>
<dbReference type="InterPro" id="IPR016095">
    <property type="entry name" value="Ribosomal_uL1_3-a/b-sand"/>
</dbReference>
<proteinExistence type="inferred from homology"/>
<dbReference type="Gene3D" id="3.40.50.790">
    <property type="match status" value="1"/>
</dbReference>
<comment type="function">
    <text evidence="10">Protein L1 is also a translational repressor protein, it controls the translation of the L11 operon by binding to its mRNA.</text>
</comment>
<dbReference type="OrthoDB" id="9803740at2"/>
<comment type="caution">
    <text evidence="12">The sequence shown here is derived from an EMBL/GenBank/DDBJ whole genome shotgun (WGS) entry which is preliminary data.</text>
</comment>
<dbReference type="EMBL" id="VNIB01000021">
    <property type="protein sequence ID" value="TYO95227.1"/>
    <property type="molecule type" value="Genomic_DNA"/>
</dbReference>
<dbReference type="PANTHER" id="PTHR36427">
    <property type="entry name" value="54S RIBOSOMAL PROTEIN L1, MITOCHONDRIAL"/>
    <property type="match status" value="1"/>
</dbReference>
<dbReference type="PIRSF" id="PIRSF002155">
    <property type="entry name" value="Ribosomal_L1"/>
    <property type="match status" value="1"/>
</dbReference>
<evidence type="ECO:0000256" key="4">
    <source>
        <dbReference type="ARBA" id="ARBA00022730"/>
    </source>
</evidence>
<keyword evidence="2 10" id="KW-0678">Repressor</keyword>
<keyword evidence="5 10" id="KW-0810">Translation regulation</keyword>
<protein>
    <recommendedName>
        <fullName evidence="9 10">Large ribosomal subunit protein uL1</fullName>
    </recommendedName>
</protein>
<organism evidence="12 13">
    <name type="scientific">Geothermobacter ehrlichii</name>
    <dbReference type="NCBI Taxonomy" id="213224"/>
    <lineage>
        <taxon>Bacteria</taxon>
        <taxon>Pseudomonadati</taxon>
        <taxon>Thermodesulfobacteriota</taxon>
        <taxon>Desulfuromonadia</taxon>
        <taxon>Desulfuromonadales</taxon>
        <taxon>Geothermobacteraceae</taxon>
        <taxon>Geothermobacter</taxon>
    </lineage>
</organism>
<evidence type="ECO:0000256" key="3">
    <source>
        <dbReference type="ARBA" id="ARBA00022555"/>
    </source>
</evidence>
<dbReference type="InterPro" id="IPR005878">
    <property type="entry name" value="Ribosom_uL1_bac-type"/>
</dbReference>
<dbReference type="InterPro" id="IPR028364">
    <property type="entry name" value="Ribosomal_uL1/biogenesis"/>
</dbReference>
<evidence type="ECO:0000256" key="8">
    <source>
        <dbReference type="ARBA" id="ARBA00023274"/>
    </source>
</evidence>
<dbReference type="InterPro" id="IPR023674">
    <property type="entry name" value="Ribosomal_uL1-like"/>
</dbReference>
<dbReference type="CDD" id="cd00403">
    <property type="entry name" value="Ribosomal_L1"/>
    <property type="match status" value="1"/>
</dbReference>
<dbReference type="GO" id="GO:0022625">
    <property type="term" value="C:cytosolic large ribosomal subunit"/>
    <property type="evidence" value="ECO:0007669"/>
    <property type="project" value="TreeGrafter"/>
</dbReference>